<sequence>MCQLSAQRWPSKERGLRNVRGAISAAVMVRQHTCQATVFPQLVIIWRKLCPVSYRRSLRRGRHMSMSIIRGLGRTMFASYFIVKGTNSAMKPDSFVEDAAPVVDRLLPVVQHALPASISAHIPEDTKTLVRATGAAQAFGGLGMATGLARRAGAGVVAATMVPHVLASIPDKTSPKDERTAARSVLLRNVALLGGAMMASRDTAGHPSLAWRAADTQRRVSSAASGQRKAITSSADGLSKSARKKLEKAQKKAAKTQKKAQKKAKKAQKKIAD</sequence>
<evidence type="ECO:0000256" key="1">
    <source>
        <dbReference type="SAM" id="MobiDB-lite"/>
    </source>
</evidence>
<dbReference type="Proteomes" id="UP000000603">
    <property type="component" value="Chromosome"/>
</dbReference>
<reference evidence="2 3" key="1">
    <citation type="journal article" date="2004" name="Science">
        <title>The complete genome sequence of Propionibacterium acnes, a commensal of human skin.</title>
        <authorList>
            <person name="Bruggemann H."/>
            <person name="Henne A."/>
            <person name="Hoster F."/>
            <person name="Liesegang H."/>
            <person name="Wiezer A."/>
            <person name="Strittmatter A."/>
            <person name="Hujer S."/>
            <person name="Durre P."/>
            <person name="Gottschalk G."/>
        </authorList>
    </citation>
    <scope>NUCLEOTIDE SEQUENCE [LARGE SCALE GENOMIC DNA]</scope>
    <source>
        <strain evidence="3">DSM 16379 / KPA171202</strain>
    </source>
</reference>
<organism evidence="2 3">
    <name type="scientific">Cutibacterium acnes (strain DSM 16379 / KPA171202)</name>
    <name type="common">Propionibacterium acnes</name>
    <dbReference type="NCBI Taxonomy" id="267747"/>
    <lineage>
        <taxon>Bacteria</taxon>
        <taxon>Bacillati</taxon>
        <taxon>Actinomycetota</taxon>
        <taxon>Actinomycetes</taxon>
        <taxon>Propionibacteriales</taxon>
        <taxon>Propionibacteriaceae</taxon>
        <taxon>Cutibacterium</taxon>
    </lineage>
</organism>
<evidence type="ECO:0000313" key="2">
    <source>
        <dbReference type="EMBL" id="AAT83015.1"/>
    </source>
</evidence>
<feature type="region of interest" description="Disordered" evidence="1">
    <location>
        <begin position="220"/>
        <end position="273"/>
    </location>
</feature>
<feature type="compositionally biased region" description="Polar residues" evidence="1">
    <location>
        <begin position="220"/>
        <end position="236"/>
    </location>
</feature>
<feature type="compositionally biased region" description="Basic residues" evidence="1">
    <location>
        <begin position="241"/>
        <end position="273"/>
    </location>
</feature>
<dbReference type="eggNOG" id="COG2259">
    <property type="taxonomic scope" value="Bacteria"/>
</dbReference>
<dbReference type="KEGG" id="pac:PPA1267"/>
<protein>
    <submittedName>
        <fullName evidence="2">Conserved protein</fullName>
    </submittedName>
</protein>
<name>Q6A8A0_CUTAK</name>
<dbReference type="EnsemblBacteria" id="AAT83015">
    <property type="protein sequence ID" value="AAT83015"/>
    <property type="gene ID" value="PPA1267"/>
</dbReference>
<dbReference type="EMBL" id="AE017283">
    <property type="protein sequence ID" value="AAT83015.1"/>
    <property type="molecule type" value="Genomic_DNA"/>
</dbReference>
<dbReference type="HOGENOM" id="CLU_058421_1_1_11"/>
<dbReference type="AlphaFoldDB" id="Q6A8A0"/>
<gene>
    <name evidence="2" type="ordered locus">PPA1267</name>
</gene>
<proteinExistence type="predicted"/>
<evidence type="ECO:0000313" key="3">
    <source>
        <dbReference type="Proteomes" id="UP000000603"/>
    </source>
</evidence>
<accession>Q6A8A0</accession>